<feature type="transmembrane region" description="Helical" evidence="1">
    <location>
        <begin position="61"/>
        <end position="81"/>
    </location>
</feature>
<dbReference type="RefSeq" id="WP_163239008.1">
    <property type="nucleotide sequence ID" value="NZ_CP082780.1"/>
</dbReference>
<dbReference type="GO" id="GO:0016020">
    <property type="term" value="C:membrane"/>
    <property type="evidence" value="ECO:0007669"/>
    <property type="project" value="InterPro"/>
</dbReference>
<evidence type="ECO:0000256" key="1">
    <source>
        <dbReference type="SAM" id="Phobius"/>
    </source>
</evidence>
<reference evidence="2 5" key="2">
    <citation type="submission" date="2020-07" db="EMBL/GenBank/DDBJ databases">
        <authorList>
            <person name="Feng H."/>
        </authorList>
    </citation>
    <scope>NUCLEOTIDE SEQUENCE [LARGE SCALE GENOMIC DNA]</scope>
    <source>
        <strain evidence="2">S-12</strain>
        <strain evidence="5">s-12</strain>
    </source>
</reference>
<keyword evidence="1" id="KW-0812">Transmembrane</keyword>
<feature type="transmembrane region" description="Helical" evidence="1">
    <location>
        <begin position="376"/>
        <end position="397"/>
    </location>
</feature>
<evidence type="ECO:0000313" key="3">
    <source>
        <dbReference type="EMBL" id="NEY80053.1"/>
    </source>
</evidence>
<reference evidence="3 4" key="1">
    <citation type="submission" date="2020-02" db="EMBL/GenBank/DDBJ databases">
        <title>Bacillus aquiflavi sp. nov., isolated from yellow water of strong flavor Chinese baijiu in Yibin region of China.</title>
        <authorList>
            <person name="Xie J."/>
        </authorList>
    </citation>
    <scope>NUCLEOTIDE SEQUENCE [LARGE SCALE GENOMIC DNA]</scope>
    <source>
        <strain evidence="3 4">3H-10</strain>
    </source>
</reference>
<dbReference type="PIRSF" id="PIRSF037259">
    <property type="entry name" value="EcsB_ABC"/>
    <property type="match status" value="1"/>
</dbReference>
<feature type="transmembrane region" description="Helical" evidence="1">
    <location>
        <begin position="25"/>
        <end position="46"/>
    </location>
</feature>
<dbReference type="Pfam" id="PF05975">
    <property type="entry name" value="EcsB"/>
    <property type="match status" value="1"/>
</dbReference>
<keyword evidence="4" id="KW-1185">Reference proteome</keyword>
<comment type="caution">
    <text evidence="3">The sequence shown here is derived from an EMBL/GenBank/DDBJ whole genome shotgun (WGS) entry which is preliminary data.</text>
</comment>
<evidence type="ECO:0000313" key="5">
    <source>
        <dbReference type="Proteomes" id="UP000570010"/>
    </source>
</evidence>
<protein>
    <submittedName>
        <fullName evidence="3">ABC transporter permease</fullName>
    </submittedName>
</protein>
<proteinExistence type="predicted"/>
<keyword evidence="1" id="KW-0472">Membrane</keyword>
<dbReference type="EMBL" id="JACEIO010000001">
    <property type="protein sequence ID" value="MBA4535677.1"/>
    <property type="molecule type" value="Genomic_DNA"/>
</dbReference>
<feature type="transmembrane region" description="Helical" evidence="1">
    <location>
        <begin position="132"/>
        <end position="151"/>
    </location>
</feature>
<dbReference type="Proteomes" id="UP000570010">
    <property type="component" value="Unassembled WGS sequence"/>
</dbReference>
<dbReference type="Proteomes" id="UP000472971">
    <property type="component" value="Unassembled WGS sequence"/>
</dbReference>
<evidence type="ECO:0000313" key="4">
    <source>
        <dbReference type="Proteomes" id="UP000472971"/>
    </source>
</evidence>
<feature type="transmembrane region" description="Helical" evidence="1">
    <location>
        <begin position="190"/>
        <end position="207"/>
    </location>
</feature>
<dbReference type="AlphaFoldDB" id="A0A6B3VW95"/>
<sequence>MFDEKILWKKRFGENSKEMGRYLRYILNGHLVIVMFFLLGTGAYYYQQWLETLSSQFPVELIMAGTLAVFLTYSPIYTFLIEPDQIFFLPLETKLSSYFQRSAIVSILFQSYILLFILAALMPMYVQVKGGSFKVFFIFLLFLIGMKALNIAVRMKILYYIEAYVHTSDMLVRFSINALFLYLLFVQASFAYLLILVGVFVLLYIYFSKRTETRGIKWESLIRQEEKRMTSFYRLANLFTDVPHLKERIKRRKWLDWLLYLISYRQDQTFAHLYTRTFLRAGDYFGLFIRLTIIGGAGLYFISFGIGQLFITLLFLYLTGFQLIPLKHHHQNKLWITLYPVSETVKGRTFNKLLFMILLIQSSLFTLVILSKGDWLIALMTFVASILFIVLFVFYYVTKKFHFES</sequence>
<feature type="transmembrane region" description="Helical" evidence="1">
    <location>
        <begin position="353"/>
        <end position="370"/>
    </location>
</feature>
<dbReference type="EMBL" id="JAAIWN010000001">
    <property type="protein sequence ID" value="NEY80053.1"/>
    <property type="molecule type" value="Genomic_DNA"/>
</dbReference>
<organism evidence="3 4">
    <name type="scientific">Bacillus aquiflavi</name>
    <dbReference type="NCBI Taxonomy" id="2672567"/>
    <lineage>
        <taxon>Bacteria</taxon>
        <taxon>Bacillati</taxon>
        <taxon>Bacillota</taxon>
        <taxon>Bacilli</taxon>
        <taxon>Bacillales</taxon>
        <taxon>Bacillaceae</taxon>
        <taxon>Bacillus</taxon>
    </lineage>
</organism>
<feature type="transmembrane region" description="Helical" evidence="1">
    <location>
        <begin position="102"/>
        <end position="126"/>
    </location>
</feature>
<keyword evidence="1" id="KW-1133">Transmembrane helix</keyword>
<name>A0A6B3VW95_9BACI</name>
<evidence type="ECO:0000313" key="2">
    <source>
        <dbReference type="EMBL" id="MBA4535677.1"/>
    </source>
</evidence>
<accession>A0A6B3VW95</accession>
<dbReference type="InterPro" id="IPR010288">
    <property type="entry name" value="EcsB_ABC"/>
</dbReference>
<gene>
    <name evidence="3" type="ORF">G4D64_00650</name>
    <name evidence="2" type="ORF">H1Z61_00650</name>
</gene>